<proteinExistence type="predicted"/>
<evidence type="ECO:0008006" key="3">
    <source>
        <dbReference type="Google" id="ProtNLM"/>
    </source>
</evidence>
<sequence>MAQTLEIVTFRLRVGHEAGFAAANTVVSDWLARQPGFVWRHLAYRKAGDWWVDTVLWESRAAAWAAAEKIMKELGETLAMRAIDPDSIDMSHADVVLAYPSQTLSIPANDAA</sequence>
<reference evidence="2" key="1">
    <citation type="journal article" date="2019" name="Int. J. Syst. Evol. Microbiol.">
        <title>The Global Catalogue of Microorganisms (GCM) 10K type strain sequencing project: providing services to taxonomists for standard genome sequencing and annotation.</title>
        <authorList>
            <consortium name="The Broad Institute Genomics Platform"/>
            <consortium name="The Broad Institute Genome Sequencing Center for Infectious Disease"/>
            <person name="Wu L."/>
            <person name="Ma J."/>
        </authorList>
    </citation>
    <scope>NUCLEOTIDE SEQUENCE [LARGE SCALE GENOMIC DNA]</scope>
    <source>
        <strain evidence="2">NBRC 112416</strain>
    </source>
</reference>
<dbReference type="InterPro" id="IPR011008">
    <property type="entry name" value="Dimeric_a/b-barrel"/>
</dbReference>
<dbReference type="Gene3D" id="3.30.70.100">
    <property type="match status" value="1"/>
</dbReference>
<dbReference type="RefSeq" id="WP_284341759.1">
    <property type="nucleotide sequence ID" value="NZ_BSNS01000020.1"/>
</dbReference>
<dbReference type="SUPFAM" id="SSF54909">
    <property type="entry name" value="Dimeric alpha+beta barrel"/>
    <property type="match status" value="1"/>
</dbReference>
<evidence type="ECO:0000313" key="2">
    <source>
        <dbReference type="Proteomes" id="UP001156691"/>
    </source>
</evidence>
<protein>
    <recommendedName>
        <fullName evidence="3">ABM domain-containing protein</fullName>
    </recommendedName>
</protein>
<accession>A0ABQ5W8B2</accession>
<dbReference type="EMBL" id="BSNS01000020">
    <property type="protein sequence ID" value="GLQ56345.1"/>
    <property type="molecule type" value="Genomic_DNA"/>
</dbReference>
<gene>
    <name evidence="1" type="ORF">GCM10010862_36040</name>
</gene>
<dbReference type="Proteomes" id="UP001156691">
    <property type="component" value="Unassembled WGS sequence"/>
</dbReference>
<evidence type="ECO:0000313" key="1">
    <source>
        <dbReference type="EMBL" id="GLQ56345.1"/>
    </source>
</evidence>
<comment type="caution">
    <text evidence="1">The sequence shown here is derived from an EMBL/GenBank/DDBJ whole genome shotgun (WGS) entry which is preliminary data.</text>
</comment>
<name>A0ABQ5W8B2_9HYPH</name>
<organism evidence="1 2">
    <name type="scientific">Devosia nitrariae</name>
    <dbReference type="NCBI Taxonomy" id="2071872"/>
    <lineage>
        <taxon>Bacteria</taxon>
        <taxon>Pseudomonadati</taxon>
        <taxon>Pseudomonadota</taxon>
        <taxon>Alphaproteobacteria</taxon>
        <taxon>Hyphomicrobiales</taxon>
        <taxon>Devosiaceae</taxon>
        <taxon>Devosia</taxon>
    </lineage>
</organism>
<keyword evidence="2" id="KW-1185">Reference proteome</keyword>